<keyword evidence="6" id="KW-1185">Reference proteome</keyword>
<dbReference type="InterPro" id="IPR004843">
    <property type="entry name" value="Calcineurin-like_PHP"/>
</dbReference>
<dbReference type="Proteomes" id="UP000295293">
    <property type="component" value="Unassembled WGS sequence"/>
</dbReference>
<dbReference type="PANTHER" id="PTHR22953:SF153">
    <property type="entry name" value="PURPLE ACID PHOSPHATASE"/>
    <property type="match status" value="1"/>
</dbReference>
<dbReference type="EMBL" id="SNZH01000014">
    <property type="protein sequence ID" value="TDR40028.1"/>
    <property type="molecule type" value="Genomic_DNA"/>
</dbReference>
<evidence type="ECO:0000313" key="5">
    <source>
        <dbReference type="EMBL" id="TDR40028.1"/>
    </source>
</evidence>
<evidence type="ECO:0000313" key="6">
    <source>
        <dbReference type="Proteomes" id="UP000295293"/>
    </source>
</evidence>
<comment type="caution">
    <text evidence="5">The sequence shown here is derived from an EMBL/GenBank/DDBJ whole genome shotgun (WGS) entry which is preliminary data.</text>
</comment>
<feature type="chain" id="PRO_5020538790" evidence="3">
    <location>
        <begin position="35"/>
        <end position="765"/>
    </location>
</feature>
<dbReference type="Gene3D" id="3.60.21.10">
    <property type="match status" value="1"/>
</dbReference>
<reference evidence="5 6" key="1">
    <citation type="submission" date="2019-03" db="EMBL/GenBank/DDBJ databases">
        <title>Genomic Encyclopedia of Type Strains, Phase IV (KMG-IV): sequencing the most valuable type-strain genomes for metagenomic binning, comparative biology and taxonomic classification.</title>
        <authorList>
            <person name="Goeker M."/>
        </authorList>
    </citation>
    <scope>NUCLEOTIDE SEQUENCE [LARGE SCALE GENOMIC DNA]</scope>
    <source>
        <strain evidence="5 6">DSM 21667</strain>
    </source>
</reference>
<evidence type="ECO:0000256" key="3">
    <source>
        <dbReference type="SAM" id="SignalP"/>
    </source>
</evidence>
<gene>
    <name evidence="5" type="ORF">DFR29_11480</name>
</gene>
<evidence type="ECO:0000256" key="1">
    <source>
        <dbReference type="ARBA" id="ARBA00022729"/>
    </source>
</evidence>
<dbReference type="PANTHER" id="PTHR22953">
    <property type="entry name" value="ACID PHOSPHATASE RELATED"/>
    <property type="match status" value="1"/>
</dbReference>
<feature type="signal peptide" evidence="3">
    <location>
        <begin position="1"/>
        <end position="34"/>
    </location>
</feature>
<dbReference type="Pfam" id="PF00149">
    <property type="entry name" value="Metallophos"/>
    <property type="match status" value="1"/>
</dbReference>
<protein>
    <submittedName>
        <fullName evidence="5">Calcineurin-like phosphoesterase family protein</fullName>
    </submittedName>
</protein>
<evidence type="ECO:0000259" key="4">
    <source>
        <dbReference type="Pfam" id="PF00149"/>
    </source>
</evidence>
<dbReference type="InterPro" id="IPR029052">
    <property type="entry name" value="Metallo-depent_PP-like"/>
</dbReference>
<name>A0A4R6YQC5_9GAMM</name>
<sequence length="765" mass="79334">MKTKLRRFVSPGFTGCPLLLAAAIAAVLPLSAGADSVPQLPEDTALVKTLEVPLAAMPMTAPLGEICEPGARWIRVGFKALDLRGYDALTLTSSGGDSYTFEGKQWNGQQFSSRALRGDCVQIQPWFGDRHSRFELDTIQYGTKALEETTVTVAGAGDICSGTDCRKTADLIRAINPVAVFTAGDNAYSNGTLAEYNGNYNTYWGPFKNYTHPTPGNHEYNTSGASGYFDYFNGSGISNGIAGERGKGYYSWDVGDWHFIALNSNISMSAGSAQETWLRSNLAANSKPCTAAVWHHPLISRGNYTGVSGVAPLWRALYDYKADLILVGHDHNYQRYAKANPSLVAAADGIRQILIGTGGRAFYPLSGTHALLEKANANTFGVLKLTLSSSGYTADFVPVAGSTFTDTVSASCNKAVSTTPDFTLAATPASQSLLRGGSATGSLALASSGGFSGAVTLSLAGLPSGVTYALGTNPVSLAANATASSALSLNASSSASTGTYTVTVNAVSGSLSHSSTFALSVSAGSGPVTQIYSNGPLSSGATTKNGTAAPSGTTWSELQNDSGSSTVSNGSFGFSANGSSYRLADDFTVPSGQSWTLSGIDVYTYKTGSSAASSPFTAATLQIYHGRPGDSGSTLVCGNTTTNMLTGSTDARLYRAANTLVPSALTPDTTRRLWRNRLAIPGSCSGAGAFVAGTYWIVWGTTDSASGAHYTPSLVIPGARTRSGANARQLNVSSGAWATVNDSGKPDTAADVAQELPFEIHGSIQ</sequence>
<dbReference type="GO" id="GO:0003993">
    <property type="term" value="F:acid phosphatase activity"/>
    <property type="evidence" value="ECO:0007669"/>
    <property type="project" value="InterPro"/>
</dbReference>
<dbReference type="SUPFAM" id="SSF56300">
    <property type="entry name" value="Metallo-dependent phosphatases"/>
    <property type="match status" value="1"/>
</dbReference>
<feature type="region of interest" description="Disordered" evidence="2">
    <location>
        <begin position="535"/>
        <end position="564"/>
    </location>
</feature>
<proteinExistence type="predicted"/>
<accession>A0A4R6YQC5</accession>
<organism evidence="5 6">
    <name type="scientific">Tahibacter aquaticus</name>
    <dbReference type="NCBI Taxonomy" id="520092"/>
    <lineage>
        <taxon>Bacteria</taxon>
        <taxon>Pseudomonadati</taxon>
        <taxon>Pseudomonadota</taxon>
        <taxon>Gammaproteobacteria</taxon>
        <taxon>Lysobacterales</taxon>
        <taxon>Rhodanobacteraceae</taxon>
        <taxon>Tahibacter</taxon>
    </lineage>
</organism>
<dbReference type="RefSeq" id="WP_166654235.1">
    <property type="nucleotide sequence ID" value="NZ_SNZH01000014.1"/>
</dbReference>
<evidence type="ECO:0000256" key="2">
    <source>
        <dbReference type="SAM" id="MobiDB-lite"/>
    </source>
</evidence>
<dbReference type="AlphaFoldDB" id="A0A4R6YQC5"/>
<feature type="domain" description="Calcineurin-like phosphoesterase" evidence="4">
    <location>
        <begin position="154"/>
        <end position="333"/>
    </location>
</feature>
<dbReference type="InterPro" id="IPR039331">
    <property type="entry name" value="PAPs-like"/>
</dbReference>
<keyword evidence="1 3" id="KW-0732">Signal</keyword>